<feature type="region of interest" description="Disordered" evidence="1">
    <location>
        <begin position="89"/>
        <end position="121"/>
    </location>
</feature>
<dbReference type="EMBL" id="SRLO01004121">
    <property type="protein sequence ID" value="TNN30793.1"/>
    <property type="molecule type" value="Genomic_DNA"/>
</dbReference>
<evidence type="ECO:0000313" key="2">
    <source>
        <dbReference type="EMBL" id="TNN30793.1"/>
    </source>
</evidence>
<evidence type="ECO:0000256" key="1">
    <source>
        <dbReference type="SAM" id="MobiDB-lite"/>
    </source>
</evidence>
<feature type="compositionally biased region" description="Polar residues" evidence="1">
    <location>
        <begin position="235"/>
        <end position="250"/>
    </location>
</feature>
<keyword evidence="3" id="KW-1185">Reference proteome</keyword>
<feature type="compositionally biased region" description="Basic and acidic residues" evidence="1">
    <location>
        <begin position="1"/>
        <end position="12"/>
    </location>
</feature>
<name>A0A4Z2EPR5_9TELE</name>
<evidence type="ECO:0000313" key="3">
    <source>
        <dbReference type="Proteomes" id="UP000314294"/>
    </source>
</evidence>
<sequence length="260" mass="28096">MQTRGRTDKTSRDNSSLSGAARAHSCSRHGVVHVVRIIFTTAKGCALPDLKSAIQPGLSVFRLHHNKLTGNEPQHSTVTVTITAVGEEAETPRLHQHPDGPSASRPRRSRGCGSSSEASRGHVSLNTLQEVEVVVVKVVVTSGGVVLVRSQTQLLWPIYPFRSTRGCGGGLEEFEREEEEGECGFVLSRCIVGKACMNTCPASCGHKWTEEDRAAAMQLSAKLTMHHCEVYRWSESSGPQPMGQTPSRGSPATAEGPWDD</sequence>
<feature type="region of interest" description="Disordered" evidence="1">
    <location>
        <begin position="235"/>
        <end position="260"/>
    </location>
</feature>
<organism evidence="2 3">
    <name type="scientific">Liparis tanakae</name>
    <name type="common">Tanaka's snailfish</name>
    <dbReference type="NCBI Taxonomy" id="230148"/>
    <lineage>
        <taxon>Eukaryota</taxon>
        <taxon>Metazoa</taxon>
        <taxon>Chordata</taxon>
        <taxon>Craniata</taxon>
        <taxon>Vertebrata</taxon>
        <taxon>Euteleostomi</taxon>
        <taxon>Actinopterygii</taxon>
        <taxon>Neopterygii</taxon>
        <taxon>Teleostei</taxon>
        <taxon>Neoteleostei</taxon>
        <taxon>Acanthomorphata</taxon>
        <taxon>Eupercaria</taxon>
        <taxon>Perciformes</taxon>
        <taxon>Cottioidei</taxon>
        <taxon>Cottales</taxon>
        <taxon>Liparidae</taxon>
        <taxon>Liparis</taxon>
    </lineage>
</organism>
<dbReference type="Proteomes" id="UP000314294">
    <property type="component" value="Unassembled WGS sequence"/>
</dbReference>
<feature type="region of interest" description="Disordered" evidence="1">
    <location>
        <begin position="1"/>
        <end position="25"/>
    </location>
</feature>
<reference evidence="2 3" key="1">
    <citation type="submission" date="2019-03" db="EMBL/GenBank/DDBJ databases">
        <title>First draft genome of Liparis tanakae, snailfish: a comprehensive survey of snailfish specific genes.</title>
        <authorList>
            <person name="Kim W."/>
            <person name="Song I."/>
            <person name="Jeong J.-H."/>
            <person name="Kim D."/>
            <person name="Kim S."/>
            <person name="Ryu S."/>
            <person name="Song J.Y."/>
            <person name="Lee S.K."/>
        </authorList>
    </citation>
    <scope>NUCLEOTIDE SEQUENCE [LARGE SCALE GENOMIC DNA]</scope>
    <source>
        <tissue evidence="2">Muscle</tissue>
    </source>
</reference>
<accession>A0A4Z2EPR5</accession>
<comment type="caution">
    <text evidence="2">The sequence shown here is derived from an EMBL/GenBank/DDBJ whole genome shotgun (WGS) entry which is preliminary data.</text>
</comment>
<proteinExistence type="predicted"/>
<protein>
    <submittedName>
        <fullName evidence="2">Uncharacterized protein</fullName>
    </submittedName>
</protein>
<gene>
    <name evidence="2" type="ORF">EYF80_059055</name>
</gene>
<dbReference type="AlphaFoldDB" id="A0A4Z2EPR5"/>